<proteinExistence type="predicted"/>
<organism evidence="4 5">
    <name type="scientific">Larimichthys crocea</name>
    <name type="common">Large yellow croaker</name>
    <name type="synonym">Pseudosciaena crocea</name>
    <dbReference type="NCBI Taxonomy" id="215358"/>
    <lineage>
        <taxon>Eukaryota</taxon>
        <taxon>Metazoa</taxon>
        <taxon>Chordata</taxon>
        <taxon>Craniata</taxon>
        <taxon>Vertebrata</taxon>
        <taxon>Euteleostomi</taxon>
        <taxon>Actinopterygii</taxon>
        <taxon>Neopterygii</taxon>
        <taxon>Teleostei</taxon>
        <taxon>Neoteleostei</taxon>
        <taxon>Acanthomorphata</taxon>
        <taxon>Eupercaria</taxon>
        <taxon>Sciaenidae</taxon>
        <taxon>Larimichthys</taxon>
    </lineage>
</organism>
<protein>
    <recommendedName>
        <fullName evidence="3">C-type lectin domain-containing protein</fullName>
    </recommendedName>
</protein>
<dbReference type="InterPro" id="IPR050111">
    <property type="entry name" value="C-type_lectin/snaclec_domain"/>
</dbReference>
<evidence type="ECO:0000259" key="3">
    <source>
        <dbReference type="PROSITE" id="PS50041"/>
    </source>
</evidence>
<dbReference type="Gene3D" id="3.10.100.10">
    <property type="entry name" value="Mannose-Binding Protein A, subunit A"/>
    <property type="match status" value="1"/>
</dbReference>
<sequence length="262" mass="29544">MRAAVSMHDSPFFHGTWNDTRCDQAKPYICKISSESPPPTPRPGDGQCLPFWVPYGRYCYYVYDGKEGFSWPDSQHYCQSHRTELVSIHERADVEFIRNMNYTKYHHIWIGLTRDNNFGWAWTDKTAVGFLNWAPGEPNAAFHPGQVAEENCVEMYHDGRWNDNNCMQKRGFACRHRQYYVTDDGGNPVFPTDPPNPGGNGGVIAGAIIGAIVFLALIAGLLFYVFSVRGYKLSSLSLPARQTSRVDVPAFNNPNFAGESDT</sequence>
<dbReference type="InterPro" id="IPR001304">
    <property type="entry name" value="C-type_lectin-like"/>
</dbReference>
<dbReference type="InterPro" id="IPR018378">
    <property type="entry name" value="C-type_lectin_CS"/>
</dbReference>
<reference evidence="4 5" key="1">
    <citation type="submission" date="2019-07" db="EMBL/GenBank/DDBJ databases">
        <title>Chromosome genome assembly for large yellow croaker.</title>
        <authorList>
            <person name="Xiao S."/>
        </authorList>
    </citation>
    <scope>NUCLEOTIDE SEQUENCE [LARGE SCALE GENOMIC DNA]</scope>
    <source>
        <strain evidence="4">JMULYC20181020</strain>
        <tissue evidence="4">Muscle</tissue>
    </source>
</reference>
<dbReference type="InterPro" id="IPR016187">
    <property type="entry name" value="CTDL_fold"/>
</dbReference>
<keyword evidence="2" id="KW-0472">Membrane</keyword>
<keyword evidence="1" id="KW-1015">Disulfide bond</keyword>
<dbReference type="PROSITE" id="PS00615">
    <property type="entry name" value="C_TYPE_LECTIN_1"/>
    <property type="match status" value="1"/>
</dbReference>
<dbReference type="PROSITE" id="PS50041">
    <property type="entry name" value="C_TYPE_LECTIN_2"/>
    <property type="match status" value="1"/>
</dbReference>
<accession>A0A6G0I0T9</accession>
<dbReference type="PANTHER" id="PTHR22803">
    <property type="entry name" value="MANNOSE, PHOSPHOLIPASE, LECTIN RECEPTOR RELATED"/>
    <property type="match status" value="1"/>
</dbReference>
<dbReference type="EMBL" id="REGW02000016">
    <property type="protein sequence ID" value="KAE8284957.1"/>
    <property type="molecule type" value="Genomic_DNA"/>
</dbReference>
<dbReference type="SMART" id="SM00034">
    <property type="entry name" value="CLECT"/>
    <property type="match status" value="1"/>
</dbReference>
<dbReference type="SUPFAM" id="SSF56436">
    <property type="entry name" value="C-type lectin-like"/>
    <property type="match status" value="2"/>
</dbReference>
<dbReference type="Proteomes" id="UP000424527">
    <property type="component" value="Unassembled WGS sequence"/>
</dbReference>
<keyword evidence="2" id="KW-0812">Transmembrane</keyword>
<keyword evidence="5" id="KW-1185">Reference proteome</keyword>
<comment type="caution">
    <text evidence="4">The sequence shown here is derived from an EMBL/GenBank/DDBJ whole genome shotgun (WGS) entry which is preliminary data.</text>
</comment>
<evidence type="ECO:0000313" key="5">
    <source>
        <dbReference type="Proteomes" id="UP000424527"/>
    </source>
</evidence>
<feature type="domain" description="C-type lectin" evidence="3">
    <location>
        <begin position="55"/>
        <end position="175"/>
    </location>
</feature>
<dbReference type="InterPro" id="IPR016186">
    <property type="entry name" value="C-type_lectin-like/link_sf"/>
</dbReference>
<dbReference type="CDD" id="cd00037">
    <property type="entry name" value="CLECT"/>
    <property type="match status" value="1"/>
</dbReference>
<name>A0A6G0I0T9_LARCR</name>
<keyword evidence="2" id="KW-1133">Transmembrane helix</keyword>
<feature type="transmembrane region" description="Helical" evidence="2">
    <location>
        <begin position="203"/>
        <end position="226"/>
    </location>
</feature>
<dbReference type="AlphaFoldDB" id="A0A6G0I0T9"/>
<evidence type="ECO:0000256" key="1">
    <source>
        <dbReference type="ARBA" id="ARBA00023157"/>
    </source>
</evidence>
<dbReference type="Pfam" id="PF00059">
    <property type="entry name" value="Lectin_C"/>
    <property type="match status" value="1"/>
</dbReference>
<evidence type="ECO:0000256" key="2">
    <source>
        <dbReference type="SAM" id="Phobius"/>
    </source>
</evidence>
<evidence type="ECO:0000313" key="4">
    <source>
        <dbReference type="EMBL" id="KAE8284957.1"/>
    </source>
</evidence>
<gene>
    <name evidence="4" type="ORF">D5F01_LYC16402</name>
</gene>